<keyword evidence="8" id="KW-1185">Reference proteome</keyword>
<dbReference type="InterPro" id="IPR009787">
    <property type="entry name" value="Jagunal"/>
</dbReference>
<evidence type="ECO:0000256" key="6">
    <source>
        <dbReference type="ARBA" id="ARBA00023136"/>
    </source>
</evidence>
<dbReference type="Proteomes" id="UP000050640">
    <property type="component" value="Unplaced"/>
</dbReference>
<feature type="transmembrane region" description="Helical" evidence="7">
    <location>
        <begin position="157"/>
        <end position="181"/>
    </location>
</feature>
<evidence type="ECO:0000256" key="3">
    <source>
        <dbReference type="ARBA" id="ARBA00022692"/>
    </source>
</evidence>
<keyword evidence="4" id="KW-0256">Endoplasmic reticulum</keyword>
<keyword evidence="3 7" id="KW-0812">Transmembrane</keyword>
<reference evidence="9" key="1">
    <citation type="submission" date="2017-02" db="UniProtKB">
        <authorList>
            <consortium name="WormBaseParasite"/>
        </authorList>
    </citation>
    <scope>IDENTIFICATION</scope>
</reference>
<dbReference type="PANTHER" id="PTHR20955">
    <property type="entry name" value="PROTEIN JAGUNAL HOMOLOG 1"/>
    <property type="match status" value="1"/>
</dbReference>
<evidence type="ECO:0000313" key="9">
    <source>
        <dbReference type="WBParaSite" id="EEL_0000101501-mRNA-1"/>
    </source>
</evidence>
<name>A0A0R3RHS4_9BILA</name>
<dbReference type="AlphaFoldDB" id="A0A0R3RHS4"/>
<comment type="subcellular location">
    <subcellularLocation>
        <location evidence="1">Endoplasmic reticulum membrane</location>
        <topology evidence="1">Multi-pass membrane protein</topology>
    </subcellularLocation>
</comment>
<feature type="transmembrane region" description="Helical" evidence="7">
    <location>
        <begin position="35"/>
        <end position="53"/>
    </location>
</feature>
<dbReference type="PANTHER" id="PTHR20955:SF1">
    <property type="entry name" value="PROTEIN JAGUNAL HOMOLOG 1"/>
    <property type="match status" value="1"/>
</dbReference>
<proteinExistence type="inferred from homology"/>
<evidence type="ECO:0000256" key="5">
    <source>
        <dbReference type="ARBA" id="ARBA00022989"/>
    </source>
</evidence>
<protein>
    <submittedName>
        <fullName evidence="9">Protein jagunal</fullName>
    </submittedName>
</protein>
<dbReference type="WBParaSite" id="EEL_0000101501-mRNA-1">
    <property type="protein sequence ID" value="EEL_0000101501-mRNA-1"/>
    <property type="gene ID" value="EEL_0000101501"/>
</dbReference>
<evidence type="ECO:0000256" key="7">
    <source>
        <dbReference type="SAM" id="Phobius"/>
    </source>
</evidence>
<dbReference type="GO" id="GO:0016192">
    <property type="term" value="P:vesicle-mediated transport"/>
    <property type="evidence" value="ECO:0007669"/>
    <property type="project" value="TreeGrafter"/>
</dbReference>
<dbReference type="GO" id="GO:0007029">
    <property type="term" value="P:endoplasmic reticulum organization"/>
    <property type="evidence" value="ECO:0007669"/>
    <property type="project" value="InterPro"/>
</dbReference>
<sequence>MSSRFGPRAAGTDGTDFKHRQRIAAHYHYSVQYKMYLKVLFGLHFLVLLTMWVKVGGEVLVEEIGIRWPFYQTLRLPNAYPWEYVWCFSFIPLIFAVLSFKRNKTNLLRNHYYGQFIMGILPCAVGVGGQLPELIDFLRDMKNSQTPTFRGTFPMVIIWYIFFLVALQIHIFAMYFSYHLMTAWQPPKKKE</sequence>
<keyword evidence="5 7" id="KW-1133">Transmembrane helix</keyword>
<evidence type="ECO:0000256" key="1">
    <source>
        <dbReference type="ARBA" id="ARBA00004477"/>
    </source>
</evidence>
<evidence type="ECO:0000256" key="2">
    <source>
        <dbReference type="ARBA" id="ARBA00008462"/>
    </source>
</evidence>
<keyword evidence="6 7" id="KW-0472">Membrane</keyword>
<feature type="transmembrane region" description="Helical" evidence="7">
    <location>
        <begin position="79"/>
        <end position="100"/>
    </location>
</feature>
<evidence type="ECO:0000313" key="8">
    <source>
        <dbReference type="Proteomes" id="UP000050640"/>
    </source>
</evidence>
<organism evidence="8 9">
    <name type="scientific">Elaeophora elaphi</name>
    <dbReference type="NCBI Taxonomy" id="1147741"/>
    <lineage>
        <taxon>Eukaryota</taxon>
        <taxon>Metazoa</taxon>
        <taxon>Ecdysozoa</taxon>
        <taxon>Nematoda</taxon>
        <taxon>Chromadorea</taxon>
        <taxon>Rhabditida</taxon>
        <taxon>Spirurina</taxon>
        <taxon>Spiruromorpha</taxon>
        <taxon>Filarioidea</taxon>
        <taxon>Onchocercidae</taxon>
        <taxon>Elaeophora</taxon>
    </lineage>
</organism>
<comment type="similarity">
    <text evidence="2">Belongs to the jagunal family.</text>
</comment>
<evidence type="ECO:0000256" key="4">
    <source>
        <dbReference type="ARBA" id="ARBA00022824"/>
    </source>
</evidence>
<dbReference type="STRING" id="1147741.A0A0R3RHS4"/>
<dbReference type="Pfam" id="PF07086">
    <property type="entry name" value="Jagunal"/>
    <property type="match status" value="1"/>
</dbReference>
<feature type="transmembrane region" description="Helical" evidence="7">
    <location>
        <begin position="112"/>
        <end position="131"/>
    </location>
</feature>
<dbReference type="GO" id="GO:0005789">
    <property type="term" value="C:endoplasmic reticulum membrane"/>
    <property type="evidence" value="ECO:0007669"/>
    <property type="project" value="UniProtKB-SubCell"/>
</dbReference>
<accession>A0A0R3RHS4</accession>